<keyword evidence="2" id="KW-0472">Membrane</keyword>
<evidence type="ECO:0000313" key="3">
    <source>
        <dbReference type="EMBL" id="SMD13170.1"/>
    </source>
</evidence>
<proteinExistence type="predicted"/>
<dbReference type="AlphaFoldDB" id="A0A1W2ETX7"/>
<accession>A0A1W2ETX7</accession>
<feature type="transmembrane region" description="Helical" evidence="2">
    <location>
        <begin position="12"/>
        <end position="33"/>
    </location>
</feature>
<dbReference type="OrthoDB" id="5421452at2"/>
<keyword evidence="2" id="KW-1133">Transmembrane helix</keyword>
<gene>
    <name evidence="3" type="ORF">SAMN02746065_1471</name>
</gene>
<keyword evidence="4" id="KW-1185">Reference proteome</keyword>
<evidence type="ECO:0008006" key="5">
    <source>
        <dbReference type="Google" id="ProtNLM"/>
    </source>
</evidence>
<organism evidence="3 4">
    <name type="scientific">Desulfocicer vacuolatum DSM 3385</name>
    <dbReference type="NCBI Taxonomy" id="1121400"/>
    <lineage>
        <taxon>Bacteria</taxon>
        <taxon>Pseudomonadati</taxon>
        <taxon>Thermodesulfobacteriota</taxon>
        <taxon>Desulfobacteria</taxon>
        <taxon>Desulfobacterales</taxon>
        <taxon>Desulfobacteraceae</taxon>
        <taxon>Desulfocicer</taxon>
    </lineage>
</organism>
<dbReference type="RefSeq" id="WP_084071958.1">
    <property type="nucleotide sequence ID" value="NZ_FWXY01000047.1"/>
</dbReference>
<dbReference type="EMBL" id="FWXY01000047">
    <property type="protein sequence ID" value="SMD13170.1"/>
    <property type="molecule type" value="Genomic_DNA"/>
</dbReference>
<protein>
    <recommendedName>
        <fullName evidence="5">ResB-like family protein</fullName>
    </recommendedName>
</protein>
<keyword evidence="2" id="KW-0812">Transmembrane</keyword>
<feature type="transmembrane region" description="Helical" evidence="2">
    <location>
        <begin position="288"/>
        <end position="307"/>
    </location>
</feature>
<reference evidence="3 4" key="1">
    <citation type="submission" date="2017-04" db="EMBL/GenBank/DDBJ databases">
        <authorList>
            <person name="Afonso C.L."/>
            <person name="Miller P.J."/>
            <person name="Scott M.A."/>
            <person name="Spackman E."/>
            <person name="Goraichik I."/>
            <person name="Dimitrov K.M."/>
            <person name="Suarez D.L."/>
            <person name="Swayne D.E."/>
        </authorList>
    </citation>
    <scope>NUCLEOTIDE SEQUENCE [LARGE SCALE GENOMIC DNA]</scope>
    <source>
        <strain evidence="3 4">DSM 3385</strain>
    </source>
</reference>
<name>A0A1W2ETX7_9BACT</name>
<evidence type="ECO:0000313" key="4">
    <source>
        <dbReference type="Proteomes" id="UP000192418"/>
    </source>
</evidence>
<feature type="transmembrane region" description="Helical" evidence="2">
    <location>
        <begin position="99"/>
        <end position="120"/>
    </location>
</feature>
<evidence type="ECO:0000256" key="1">
    <source>
        <dbReference type="SAM" id="MobiDB-lite"/>
    </source>
</evidence>
<dbReference type="Proteomes" id="UP000192418">
    <property type="component" value="Unassembled WGS sequence"/>
</dbReference>
<feature type="region of interest" description="Disordered" evidence="1">
    <location>
        <begin position="222"/>
        <end position="270"/>
    </location>
</feature>
<evidence type="ECO:0000256" key="2">
    <source>
        <dbReference type="SAM" id="Phobius"/>
    </source>
</evidence>
<sequence length="313" mass="35205">MIQKLSSIKLTFYSIICLGILLIMGVIFCYFPVHQTNIDQLNSNLIHHWLGKTVTTNPIVSIWVISVCLVSAILFINALLCSLSHLLPAALKHSSLKKWSFMLMHLLFLLVLTCHGLSLVSGHKTEDIQLYPGETHELSNGFSLLIEDIIFVDDTRLISMKTKKSRHLMTRKTFHPDKNYASVILMEKTKPLTSQRIMMLNPLVHGTMRLTLKRFLFETPEKSEDKMDGSNTGGRNQDMKAHKKNSRQTTGSSLLVIGEAGSKGDSPGAVTKKEKKIGVVFTISENRFTTLFFVAYGLLISTIICFITTKRFS</sequence>
<dbReference type="STRING" id="1121400.SAMN02746065_1471"/>
<feature type="transmembrane region" description="Helical" evidence="2">
    <location>
        <begin position="60"/>
        <end position="87"/>
    </location>
</feature>